<dbReference type="EMBL" id="FYEZ01000001">
    <property type="protein sequence ID" value="SNC64167.1"/>
    <property type="molecule type" value="Genomic_DNA"/>
</dbReference>
<gene>
    <name evidence="6" type="ORF">SAMN05445756_1057</name>
</gene>
<sequence length="135" mass="14656">MEPFDDRTPIYRQIAERLRRDIASGALAEGEQVMSTTQFATTHRINPATAAKGLAILAAEGLLEKRRGVGMFVTHGARAVLVADRRERFWDEVLAPVVAEAAALGITREEIAEHLTSTGTQPGEPPTHRPTEGDA</sequence>
<dbReference type="InterPro" id="IPR036390">
    <property type="entry name" value="WH_DNA-bd_sf"/>
</dbReference>
<dbReference type="AlphaFoldDB" id="A0A212TDM0"/>
<keyword evidence="2 6" id="KW-0238">DNA-binding</keyword>
<dbReference type="OrthoDB" id="162505at2"/>
<feature type="domain" description="HTH gntR-type" evidence="5">
    <location>
        <begin position="8"/>
        <end position="76"/>
    </location>
</feature>
<reference evidence="6 7" key="1">
    <citation type="submission" date="2017-06" db="EMBL/GenBank/DDBJ databases">
        <authorList>
            <person name="Kim H.J."/>
            <person name="Triplett B.A."/>
        </authorList>
    </citation>
    <scope>NUCLEOTIDE SEQUENCE [LARGE SCALE GENOMIC DNA]</scope>
    <source>
        <strain evidence="6 7">DSM 22179</strain>
    </source>
</reference>
<evidence type="ECO:0000259" key="5">
    <source>
        <dbReference type="PROSITE" id="PS50949"/>
    </source>
</evidence>
<dbReference type="Gene3D" id="1.10.10.10">
    <property type="entry name" value="Winged helix-like DNA-binding domain superfamily/Winged helix DNA-binding domain"/>
    <property type="match status" value="1"/>
</dbReference>
<feature type="region of interest" description="Disordered" evidence="4">
    <location>
        <begin position="110"/>
        <end position="135"/>
    </location>
</feature>
<dbReference type="GO" id="GO:0003700">
    <property type="term" value="F:DNA-binding transcription factor activity"/>
    <property type="evidence" value="ECO:0007669"/>
    <property type="project" value="InterPro"/>
</dbReference>
<dbReference type="RefSeq" id="WP_088817958.1">
    <property type="nucleotide sequence ID" value="NZ_FYEZ01000001.1"/>
</dbReference>
<dbReference type="PROSITE" id="PS50949">
    <property type="entry name" value="HTH_GNTR"/>
    <property type="match status" value="1"/>
</dbReference>
<dbReference type="SUPFAM" id="SSF46785">
    <property type="entry name" value="Winged helix' DNA-binding domain"/>
    <property type="match status" value="1"/>
</dbReference>
<dbReference type="InterPro" id="IPR000524">
    <property type="entry name" value="Tscrpt_reg_HTH_GntR"/>
</dbReference>
<dbReference type="CDD" id="cd07377">
    <property type="entry name" value="WHTH_GntR"/>
    <property type="match status" value="1"/>
</dbReference>
<accession>A0A212TDM0</accession>
<keyword evidence="3" id="KW-0804">Transcription</keyword>
<name>A0A212TDM0_9MICO</name>
<dbReference type="PANTHER" id="PTHR38445:SF10">
    <property type="entry name" value="GNTR-FAMILY TRANSCRIPTIONAL REGULATOR"/>
    <property type="match status" value="1"/>
</dbReference>
<dbReference type="PANTHER" id="PTHR38445">
    <property type="entry name" value="HTH-TYPE TRANSCRIPTIONAL REPRESSOR YTRA"/>
    <property type="match status" value="1"/>
</dbReference>
<dbReference type="SMART" id="SM00345">
    <property type="entry name" value="HTH_GNTR"/>
    <property type="match status" value="1"/>
</dbReference>
<keyword evidence="7" id="KW-1185">Reference proteome</keyword>
<proteinExistence type="predicted"/>
<evidence type="ECO:0000313" key="7">
    <source>
        <dbReference type="Proteomes" id="UP000198122"/>
    </source>
</evidence>
<keyword evidence="1" id="KW-0805">Transcription regulation</keyword>
<dbReference type="Proteomes" id="UP000198122">
    <property type="component" value="Unassembled WGS sequence"/>
</dbReference>
<evidence type="ECO:0000256" key="1">
    <source>
        <dbReference type="ARBA" id="ARBA00023015"/>
    </source>
</evidence>
<evidence type="ECO:0000256" key="2">
    <source>
        <dbReference type="ARBA" id="ARBA00023125"/>
    </source>
</evidence>
<dbReference type="Pfam" id="PF00392">
    <property type="entry name" value="GntR"/>
    <property type="match status" value="1"/>
</dbReference>
<evidence type="ECO:0000313" key="6">
    <source>
        <dbReference type="EMBL" id="SNC64167.1"/>
    </source>
</evidence>
<protein>
    <submittedName>
        <fullName evidence="6">DNA-binding transcriptional regulator YhcF, GntR family</fullName>
    </submittedName>
</protein>
<organism evidence="6 7">
    <name type="scientific">Kytococcus aerolatus</name>
    <dbReference type="NCBI Taxonomy" id="592308"/>
    <lineage>
        <taxon>Bacteria</taxon>
        <taxon>Bacillati</taxon>
        <taxon>Actinomycetota</taxon>
        <taxon>Actinomycetes</taxon>
        <taxon>Micrococcales</taxon>
        <taxon>Kytococcaceae</taxon>
        <taxon>Kytococcus</taxon>
    </lineage>
</organism>
<dbReference type="GO" id="GO:0003677">
    <property type="term" value="F:DNA binding"/>
    <property type="evidence" value="ECO:0007669"/>
    <property type="project" value="UniProtKB-KW"/>
</dbReference>
<feature type="compositionally biased region" description="Basic and acidic residues" evidence="4">
    <location>
        <begin position="126"/>
        <end position="135"/>
    </location>
</feature>
<dbReference type="InterPro" id="IPR036388">
    <property type="entry name" value="WH-like_DNA-bd_sf"/>
</dbReference>
<evidence type="ECO:0000256" key="3">
    <source>
        <dbReference type="ARBA" id="ARBA00023163"/>
    </source>
</evidence>
<evidence type="ECO:0000256" key="4">
    <source>
        <dbReference type="SAM" id="MobiDB-lite"/>
    </source>
</evidence>